<protein>
    <submittedName>
        <fullName evidence="1">DNA-binding protein YbaB</fullName>
    </submittedName>
</protein>
<dbReference type="Proteomes" id="UP000661607">
    <property type="component" value="Unassembled WGS sequence"/>
</dbReference>
<keyword evidence="1" id="KW-0238">DNA-binding</keyword>
<dbReference type="InterPro" id="IPR004401">
    <property type="entry name" value="YbaB/EbfC"/>
</dbReference>
<gene>
    <name evidence="1" type="ORF">H4W81_005396</name>
</gene>
<dbReference type="RefSeq" id="WP_192777319.1">
    <property type="nucleotide sequence ID" value="NZ_BAAASY010000002.1"/>
</dbReference>
<keyword evidence="2" id="KW-1185">Reference proteome</keyword>
<dbReference type="GO" id="GO:0003677">
    <property type="term" value="F:DNA binding"/>
    <property type="evidence" value="ECO:0007669"/>
    <property type="project" value="UniProtKB-KW"/>
</dbReference>
<accession>A0ABR9KM23</accession>
<organism evidence="1 2">
    <name type="scientific">Nonomuraea africana</name>
    <dbReference type="NCBI Taxonomy" id="46171"/>
    <lineage>
        <taxon>Bacteria</taxon>
        <taxon>Bacillati</taxon>
        <taxon>Actinomycetota</taxon>
        <taxon>Actinomycetes</taxon>
        <taxon>Streptosporangiales</taxon>
        <taxon>Streptosporangiaceae</taxon>
        <taxon>Nonomuraea</taxon>
    </lineage>
</organism>
<evidence type="ECO:0000313" key="2">
    <source>
        <dbReference type="Proteomes" id="UP000661607"/>
    </source>
</evidence>
<comment type="caution">
    <text evidence="1">The sequence shown here is derived from an EMBL/GenBank/DDBJ whole genome shotgun (WGS) entry which is preliminary data.</text>
</comment>
<name>A0ABR9KM23_9ACTN</name>
<dbReference type="InterPro" id="IPR036894">
    <property type="entry name" value="YbaB-like_sf"/>
</dbReference>
<proteinExistence type="predicted"/>
<evidence type="ECO:0000313" key="1">
    <source>
        <dbReference type="EMBL" id="MBE1562617.1"/>
    </source>
</evidence>
<dbReference type="EMBL" id="JADBEF010000001">
    <property type="protein sequence ID" value="MBE1562617.1"/>
    <property type="molecule type" value="Genomic_DNA"/>
</dbReference>
<sequence length="129" mass="13545">MKQVNSFHDGREGDLGGLLREVGEWTGALAGALRDLAEERLSGSDSAEVVRAEVSGEGRLLGLSIDPRGLRDLDHVQLSEAVQEAIVVARIAMGGRLTEVMAELAGPAASAETGRDPLEPYIKGVLGRG</sequence>
<dbReference type="Pfam" id="PF02575">
    <property type="entry name" value="YbaB_DNA_bd"/>
    <property type="match status" value="1"/>
</dbReference>
<reference evidence="1 2" key="1">
    <citation type="submission" date="2020-10" db="EMBL/GenBank/DDBJ databases">
        <title>Sequencing the genomes of 1000 actinobacteria strains.</title>
        <authorList>
            <person name="Klenk H.-P."/>
        </authorList>
    </citation>
    <scope>NUCLEOTIDE SEQUENCE [LARGE SCALE GENOMIC DNA]</scope>
    <source>
        <strain evidence="1 2">DSM 43748</strain>
    </source>
</reference>
<dbReference type="Gene3D" id="3.30.1310.10">
    <property type="entry name" value="Nucleoid-associated protein YbaB-like domain"/>
    <property type="match status" value="1"/>
</dbReference>
<dbReference type="SUPFAM" id="SSF82607">
    <property type="entry name" value="YbaB-like"/>
    <property type="match status" value="1"/>
</dbReference>